<protein>
    <submittedName>
        <fullName evidence="1">Uncharacterized protein</fullName>
    </submittedName>
</protein>
<dbReference type="STRING" id="53406.SAMN05421553_1138"/>
<keyword evidence="2" id="KW-1185">Reference proteome</keyword>
<dbReference type="EMBL" id="FNSC01000001">
    <property type="protein sequence ID" value="SEC60827.1"/>
    <property type="molecule type" value="Genomic_DNA"/>
</dbReference>
<evidence type="ECO:0000313" key="2">
    <source>
        <dbReference type="Proteomes" id="UP000242849"/>
    </source>
</evidence>
<proteinExistence type="predicted"/>
<reference evidence="2" key="1">
    <citation type="submission" date="2016-10" db="EMBL/GenBank/DDBJ databases">
        <authorList>
            <person name="Varghese N."/>
            <person name="Submissions S."/>
        </authorList>
    </citation>
    <scope>NUCLEOTIDE SEQUENCE [LARGE SCALE GENOMIC DNA]</scope>
    <source>
        <strain evidence="2">DSM 12111</strain>
    </source>
</reference>
<sequence>MGLLAGPYGSSIHDDRARSILARHWINEFYRQLTRSGNTETYRADMKTGELTISWGTEAKVFADIVGYAGQTSRALLSFNGAPTLTYRNAGSNTSFEVFYTLTIKDNVPVINCVYGNIRNGQNGASIRKAVCNLDKPLSSEYQDLISKYSDKWIEASNTVSLQSVMDEPSQAADAPLGRMGEVDVALRYDSLDALLAATPKTIATASGKTYEVNSGNAYFVYDADGTTPLVLDVETDPATHTLKRLTSTELLRAIEAN</sequence>
<accession>A0A1H4TWM5</accession>
<name>A0A1H4TWM5_PSEAG</name>
<dbReference type="AlphaFoldDB" id="A0A1H4TWM5"/>
<organism evidence="1 2">
    <name type="scientific">Pseudomonas anguilliseptica</name>
    <dbReference type="NCBI Taxonomy" id="53406"/>
    <lineage>
        <taxon>Bacteria</taxon>
        <taxon>Pseudomonadati</taxon>
        <taxon>Pseudomonadota</taxon>
        <taxon>Gammaproteobacteria</taxon>
        <taxon>Pseudomonadales</taxon>
        <taxon>Pseudomonadaceae</taxon>
        <taxon>Pseudomonas</taxon>
    </lineage>
</organism>
<gene>
    <name evidence="1" type="ORF">SAMN05421553_1138</name>
</gene>
<dbReference type="Proteomes" id="UP000242849">
    <property type="component" value="Unassembled WGS sequence"/>
</dbReference>
<evidence type="ECO:0000313" key="1">
    <source>
        <dbReference type="EMBL" id="SEC60827.1"/>
    </source>
</evidence>